<dbReference type="RefSeq" id="WP_163490723.1">
    <property type="nucleotide sequence ID" value="NZ_JACVEL010000002.1"/>
</dbReference>
<dbReference type="EMBL" id="JACVEL010000002">
    <property type="protein sequence ID" value="MBC9811845.1"/>
    <property type="molecule type" value="Genomic_DNA"/>
</dbReference>
<sequence>MIAIILAGMASCQIDYSDVYSEPDELLTSEQMVDILTELSVVEAAYQAKYIQVSRFSSLLQKEADSIFTTFKTNRTVFEENMTYYGYQREELREIYQQVKVNLEKRKSEIKIDPDELPETIPVKKEDTIPKILTEEDL</sequence>
<keyword evidence="3" id="KW-1185">Reference proteome</keyword>
<dbReference type="AlphaFoldDB" id="A0A8J6U202"/>
<dbReference type="InterPro" id="IPR025381">
    <property type="entry name" value="DUF4296"/>
</dbReference>
<reference evidence="2" key="1">
    <citation type="submission" date="2020-09" db="EMBL/GenBank/DDBJ databases">
        <title>Taishania pollutisoli gen. nov., sp. nov., Isolated from Tetrabromobisphenol A-Contaminated Soil.</title>
        <authorList>
            <person name="Chen Q."/>
        </authorList>
    </citation>
    <scope>NUCLEOTIDE SEQUENCE</scope>
    <source>
        <strain evidence="2">CZZ-1</strain>
    </source>
</reference>
<name>A0A8J6U202_9FLAO</name>
<gene>
    <name evidence="2" type="ORF">H9Y05_05080</name>
</gene>
<accession>A0A8J6U202</accession>
<organism evidence="2 3">
    <name type="scientific">Taishania pollutisoli</name>
    <dbReference type="NCBI Taxonomy" id="2766479"/>
    <lineage>
        <taxon>Bacteria</taxon>
        <taxon>Pseudomonadati</taxon>
        <taxon>Bacteroidota</taxon>
        <taxon>Flavobacteriia</taxon>
        <taxon>Flavobacteriales</taxon>
        <taxon>Crocinitomicaceae</taxon>
        <taxon>Taishania</taxon>
    </lineage>
</organism>
<evidence type="ECO:0000313" key="2">
    <source>
        <dbReference type="EMBL" id="MBC9811845.1"/>
    </source>
</evidence>
<proteinExistence type="predicted"/>
<dbReference type="Proteomes" id="UP000652681">
    <property type="component" value="Unassembled WGS sequence"/>
</dbReference>
<evidence type="ECO:0000313" key="3">
    <source>
        <dbReference type="Proteomes" id="UP000652681"/>
    </source>
</evidence>
<evidence type="ECO:0000259" key="1">
    <source>
        <dbReference type="Pfam" id="PF14129"/>
    </source>
</evidence>
<feature type="domain" description="DUF4296" evidence="1">
    <location>
        <begin position="23"/>
        <end position="108"/>
    </location>
</feature>
<comment type="caution">
    <text evidence="2">The sequence shown here is derived from an EMBL/GenBank/DDBJ whole genome shotgun (WGS) entry which is preliminary data.</text>
</comment>
<dbReference type="Pfam" id="PF14129">
    <property type="entry name" value="DUF4296"/>
    <property type="match status" value="1"/>
</dbReference>
<protein>
    <submittedName>
        <fullName evidence="2">DUF4296 domain-containing protein</fullName>
    </submittedName>
</protein>